<keyword evidence="2" id="KW-1185">Reference proteome</keyword>
<gene>
    <name evidence="1" type="ORF">BXY80_1576</name>
</gene>
<dbReference type="Pfam" id="PF08907">
    <property type="entry name" value="DUF1853"/>
    <property type="match status" value="1"/>
</dbReference>
<dbReference type="InterPro" id="IPR015003">
    <property type="entry name" value="DUF1853"/>
</dbReference>
<sequence>MTMEIKLKRIDLQYLGFLNTPLLWETSNVCGLKQLQLPKTNSSGFDGVVNSKLRLGKLVEQFVFNTLENYNEIELLIKNIQIQQGKLTLGELDCILTYNGEPIHLEIVYKFYLYDASVGTTELEHWIGPNRKDSFIQKLTKLKEKQLPLLYSKACEAVLGKLKLNHREIKQYVFFKAQLFVPLELKNESFKNINNDCIKGVYINYNQLNQFSNCKFYIPTKINWLIDVHTQVNWLTFKEFLPKIKLILDNKTAPLCWIKSPNGELQKCFLIWW</sequence>
<protein>
    <recommendedName>
        <fullName evidence="3">DUF1853 family protein</fullName>
    </recommendedName>
</protein>
<evidence type="ECO:0000313" key="1">
    <source>
        <dbReference type="EMBL" id="RKE95389.1"/>
    </source>
</evidence>
<name>A0A420DMK2_9FLAO</name>
<organism evidence="1 2">
    <name type="scientific">Ichthyenterobacterium magnum</name>
    <dbReference type="NCBI Taxonomy" id="1230530"/>
    <lineage>
        <taxon>Bacteria</taxon>
        <taxon>Pseudomonadati</taxon>
        <taxon>Bacteroidota</taxon>
        <taxon>Flavobacteriia</taxon>
        <taxon>Flavobacteriales</taxon>
        <taxon>Flavobacteriaceae</taxon>
        <taxon>Ichthyenterobacterium</taxon>
    </lineage>
</organism>
<accession>A0A420DMK2</accession>
<comment type="caution">
    <text evidence="1">The sequence shown here is derived from an EMBL/GenBank/DDBJ whole genome shotgun (WGS) entry which is preliminary data.</text>
</comment>
<dbReference type="AlphaFoldDB" id="A0A420DMK2"/>
<dbReference type="Proteomes" id="UP000284892">
    <property type="component" value="Unassembled WGS sequence"/>
</dbReference>
<proteinExistence type="predicted"/>
<evidence type="ECO:0008006" key="3">
    <source>
        <dbReference type="Google" id="ProtNLM"/>
    </source>
</evidence>
<reference evidence="1 2" key="1">
    <citation type="submission" date="2018-09" db="EMBL/GenBank/DDBJ databases">
        <title>Genomic Encyclopedia of Archaeal and Bacterial Type Strains, Phase II (KMG-II): from individual species to whole genera.</title>
        <authorList>
            <person name="Goeker M."/>
        </authorList>
    </citation>
    <scope>NUCLEOTIDE SEQUENCE [LARGE SCALE GENOMIC DNA]</scope>
    <source>
        <strain evidence="1 2">DSM 26283</strain>
    </source>
</reference>
<dbReference type="EMBL" id="RAQJ01000002">
    <property type="protein sequence ID" value="RKE95389.1"/>
    <property type="molecule type" value="Genomic_DNA"/>
</dbReference>
<evidence type="ECO:0000313" key="2">
    <source>
        <dbReference type="Proteomes" id="UP000284892"/>
    </source>
</evidence>